<evidence type="ECO:0000313" key="1">
    <source>
        <dbReference type="EMBL" id="KAI8553642.1"/>
    </source>
</evidence>
<name>A0ACC0NJW3_RHOML</name>
<keyword evidence="2" id="KW-1185">Reference proteome</keyword>
<accession>A0ACC0NJW3</accession>
<gene>
    <name evidence="1" type="ORF">RHMOL_Rhmol05G0032100</name>
</gene>
<reference evidence="1" key="1">
    <citation type="submission" date="2022-02" db="EMBL/GenBank/DDBJ databases">
        <title>Plant Genome Project.</title>
        <authorList>
            <person name="Zhang R.-G."/>
        </authorList>
    </citation>
    <scope>NUCLEOTIDE SEQUENCE</scope>
    <source>
        <strain evidence="1">AT1</strain>
    </source>
</reference>
<proteinExistence type="predicted"/>
<protein>
    <submittedName>
        <fullName evidence="1">Uncharacterized protein</fullName>
    </submittedName>
</protein>
<evidence type="ECO:0000313" key="2">
    <source>
        <dbReference type="Proteomes" id="UP001062846"/>
    </source>
</evidence>
<sequence length="77" mass="8686">MMPTLTDLTLEFIRLDDEDLSKVNSCFPSLQKVVVEDRWVKAAVVAEAADRCRRRSSRSLLSEEQRIVVVVVEPPAA</sequence>
<dbReference type="EMBL" id="CM046392">
    <property type="protein sequence ID" value="KAI8553642.1"/>
    <property type="molecule type" value="Genomic_DNA"/>
</dbReference>
<dbReference type="Proteomes" id="UP001062846">
    <property type="component" value="Chromosome 5"/>
</dbReference>
<organism evidence="1 2">
    <name type="scientific">Rhododendron molle</name>
    <name type="common">Chinese azalea</name>
    <name type="synonym">Azalea mollis</name>
    <dbReference type="NCBI Taxonomy" id="49168"/>
    <lineage>
        <taxon>Eukaryota</taxon>
        <taxon>Viridiplantae</taxon>
        <taxon>Streptophyta</taxon>
        <taxon>Embryophyta</taxon>
        <taxon>Tracheophyta</taxon>
        <taxon>Spermatophyta</taxon>
        <taxon>Magnoliopsida</taxon>
        <taxon>eudicotyledons</taxon>
        <taxon>Gunneridae</taxon>
        <taxon>Pentapetalae</taxon>
        <taxon>asterids</taxon>
        <taxon>Ericales</taxon>
        <taxon>Ericaceae</taxon>
        <taxon>Ericoideae</taxon>
        <taxon>Rhodoreae</taxon>
        <taxon>Rhododendron</taxon>
    </lineage>
</organism>
<comment type="caution">
    <text evidence="1">The sequence shown here is derived from an EMBL/GenBank/DDBJ whole genome shotgun (WGS) entry which is preliminary data.</text>
</comment>